<keyword evidence="2" id="KW-0238">DNA-binding</keyword>
<feature type="region of interest" description="Disordered" evidence="4">
    <location>
        <begin position="1"/>
        <end position="30"/>
    </location>
</feature>
<dbReference type="Gene3D" id="1.10.260.40">
    <property type="entry name" value="lambda repressor-like DNA-binding domains"/>
    <property type="match status" value="1"/>
</dbReference>
<dbReference type="SMART" id="SM00354">
    <property type="entry name" value="HTH_LACI"/>
    <property type="match status" value="1"/>
</dbReference>
<keyword evidence="7" id="KW-1185">Reference proteome</keyword>
<dbReference type="SUPFAM" id="SSF47413">
    <property type="entry name" value="lambda repressor-like DNA-binding domains"/>
    <property type="match status" value="1"/>
</dbReference>
<dbReference type="CDD" id="cd01574">
    <property type="entry name" value="PBP1_LacI"/>
    <property type="match status" value="1"/>
</dbReference>
<evidence type="ECO:0000313" key="6">
    <source>
        <dbReference type="EMBL" id="GIJ54548.1"/>
    </source>
</evidence>
<reference evidence="6" key="1">
    <citation type="submission" date="2021-01" db="EMBL/GenBank/DDBJ databases">
        <title>Whole genome shotgun sequence of Virgisporangium aurantiacum NBRC 16421.</title>
        <authorList>
            <person name="Komaki H."/>
            <person name="Tamura T."/>
        </authorList>
    </citation>
    <scope>NUCLEOTIDE SEQUENCE</scope>
    <source>
        <strain evidence="6">NBRC 16421</strain>
    </source>
</reference>
<name>A0A8J3Z3W6_9ACTN</name>
<dbReference type="InterPro" id="IPR010982">
    <property type="entry name" value="Lambda_DNA-bd_dom_sf"/>
</dbReference>
<keyword evidence="1" id="KW-0805">Transcription regulation</keyword>
<gene>
    <name evidence="6" type="ORF">Vau01_020640</name>
</gene>
<proteinExistence type="predicted"/>
<dbReference type="PANTHER" id="PTHR30146:SF109">
    <property type="entry name" value="HTH-TYPE TRANSCRIPTIONAL REGULATOR GALS"/>
    <property type="match status" value="1"/>
</dbReference>
<dbReference type="GO" id="GO:0000976">
    <property type="term" value="F:transcription cis-regulatory region binding"/>
    <property type="evidence" value="ECO:0007669"/>
    <property type="project" value="TreeGrafter"/>
</dbReference>
<dbReference type="GO" id="GO:0003700">
    <property type="term" value="F:DNA-binding transcription factor activity"/>
    <property type="evidence" value="ECO:0007669"/>
    <property type="project" value="TreeGrafter"/>
</dbReference>
<dbReference type="EMBL" id="BOPG01000012">
    <property type="protein sequence ID" value="GIJ54548.1"/>
    <property type="molecule type" value="Genomic_DNA"/>
</dbReference>
<organism evidence="6 7">
    <name type="scientific">Virgisporangium aurantiacum</name>
    <dbReference type="NCBI Taxonomy" id="175570"/>
    <lineage>
        <taxon>Bacteria</taxon>
        <taxon>Bacillati</taxon>
        <taxon>Actinomycetota</taxon>
        <taxon>Actinomycetes</taxon>
        <taxon>Micromonosporales</taxon>
        <taxon>Micromonosporaceae</taxon>
        <taxon>Virgisporangium</taxon>
    </lineage>
</organism>
<feature type="domain" description="HTH lacI-type" evidence="5">
    <location>
        <begin position="35"/>
        <end position="89"/>
    </location>
</feature>
<accession>A0A8J3Z3W6</accession>
<evidence type="ECO:0000256" key="1">
    <source>
        <dbReference type="ARBA" id="ARBA00023015"/>
    </source>
</evidence>
<dbReference type="Gene3D" id="3.40.50.2300">
    <property type="match status" value="2"/>
</dbReference>
<sequence>MDGATSLPVPSLPVSGSAVPGPPLPFTDGRRPRVPVMMDVARLAGVSHQTVSRVVNAHANVRAETRQRVLDAMRQLNYQPNSAARTLVTRRSNTIGIVTVDSTLFGPASMVYAIEQAARSAGYFVSVASINTLTQRAVREAVSRLEEQSVEGIVGVVPHDEAVHALVAVPSGVITVAVGVGSGAAVPFVGVDNVSGAAVATRHLLAQGHRTVHHIGGPVGYPDARERRLGWRRALVEAGAPTPDALTGDWSARSGYELGRVLAADRSVTAVFCGNDQMALGLLRALFEAGRRIPNDVGVVGFDDVPEAAYMIPPLSTVKQDFTEMGRLSIGLFVRMIGDRKERERGAEPVRILLTPTLIPRESSRTAAA</sequence>
<evidence type="ECO:0000256" key="3">
    <source>
        <dbReference type="ARBA" id="ARBA00023163"/>
    </source>
</evidence>
<evidence type="ECO:0000259" key="5">
    <source>
        <dbReference type="PROSITE" id="PS50932"/>
    </source>
</evidence>
<dbReference type="RefSeq" id="WP_239151469.1">
    <property type="nucleotide sequence ID" value="NZ_BOPG01000012.1"/>
</dbReference>
<dbReference type="Pfam" id="PF00356">
    <property type="entry name" value="LacI"/>
    <property type="match status" value="1"/>
</dbReference>
<evidence type="ECO:0000256" key="4">
    <source>
        <dbReference type="SAM" id="MobiDB-lite"/>
    </source>
</evidence>
<dbReference type="Pfam" id="PF13377">
    <property type="entry name" value="Peripla_BP_3"/>
    <property type="match status" value="1"/>
</dbReference>
<evidence type="ECO:0000313" key="7">
    <source>
        <dbReference type="Proteomes" id="UP000612585"/>
    </source>
</evidence>
<dbReference type="InterPro" id="IPR028082">
    <property type="entry name" value="Peripla_BP_I"/>
</dbReference>
<dbReference type="Proteomes" id="UP000612585">
    <property type="component" value="Unassembled WGS sequence"/>
</dbReference>
<feature type="compositionally biased region" description="Low complexity" evidence="4">
    <location>
        <begin position="1"/>
        <end position="19"/>
    </location>
</feature>
<dbReference type="SUPFAM" id="SSF53822">
    <property type="entry name" value="Periplasmic binding protein-like I"/>
    <property type="match status" value="1"/>
</dbReference>
<dbReference type="PROSITE" id="PS00356">
    <property type="entry name" value="HTH_LACI_1"/>
    <property type="match status" value="1"/>
</dbReference>
<comment type="caution">
    <text evidence="6">The sequence shown here is derived from an EMBL/GenBank/DDBJ whole genome shotgun (WGS) entry which is preliminary data.</text>
</comment>
<protein>
    <submittedName>
        <fullName evidence="6">LacI family transcriptional regulator</fullName>
    </submittedName>
</protein>
<dbReference type="InterPro" id="IPR046335">
    <property type="entry name" value="LacI/GalR-like_sensor"/>
</dbReference>
<dbReference type="AlphaFoldDB" id="A0A8J3Z3W6"/>
<dbReference type="PROSITE" id="PS50932">
    <property type="entry name" value="HTH_LACI_2"/>
    <property type="match status" value="1"/>
</dbReference>
<dbReference type="CDD" id="cd01392">
    <property type="entry name" value="HTH_LacI"/>
    <property type="match status" value="1"/>
</dbReference>
<keyword evidence="3" id="KW-0804">Transcription</keyword>
<dbReference type="InterPro" id="IPR000843">
    <property type="entry name" value="HTH_LacI"/>
</dbReference>
<dbReference type="PANTHER" id="PTHR30146">
    <property type="entry name" value="LACI-RELATED TRANSCRIPTIONAL REPRESSOR"/>
    <property type="match status" value="1"/>
</dbReference>
<evidence type="ECO:0000256" key="2">
    <source>
        <dbReference type="ARBA" id="ARBA00023125"/>
    </source>
</evidence>